<dbReference type="Proteomes" id="UP001234989">
    <property type="component" value="Chromosome 11"/>
</dbReference>
<name>A0AAF0ZYV9_SOLVR</name>
<protein>
    <submittedName>
        <fullName evidence="1">Uncharacterized protein</fullName>
    </submittedName>
</protein>
<reference evidence="1" key="1">
    <citation type="submission" date="2023-08" db="EMBL/GenBank/DDBJ databases">
        <title>A de novo genome assembly of Solanum verrucosum Schlechtendal, a Mexican diploid species geographically isolated from the other diploid A-genome species in potato relatives.</title>
        <authorList>
            <person name="Hosaka K."/>
        </authorList>
    </citation>
    <scope>NUCLEOTIDE SEQUENCE</scope>
    <source>
        <tissue evidence="1">Young leaves</tissue>
    </source>
</reference>
<accession>A0AAF0ZYV9</accession>
<keyword evidence="2" id="KW-1185">Reference proteome</keyword>
<proteinExistence type="predicted"/>
<dbReference type="EMBL" id="CP133622">
    <property type="protein sequence ID" value="WMV54335.1"/>
    <property type="molecule type" value="Genomic_DNA"/>
</dbReference>
<feature type="non-terminal residue" evidence="1">
    <location>
        <position position="1"/>
    </location>
</feature>
<dbReference type="AlphaFoldDB" id="A0AAF0ZYV9"/>
<sequence>LRLHVSSLCDLSLSPLPPLGYQFGCIHRFKGIIASSLLGVCFSSKFQLNSQRSLVNCLNVFVVRPIAFHHEIISCCICTPFISIPAQETNFFHNL</sequence>
<gene>
    <name evidence="1" type="ORF">MTR67_047720</name>
</gene>
<evidence type="ECO:0000313" key="1">
    <source>
        <dbReference type="EMBL" id="WMV54335.1"/>
    </source>
</evidence>
<evidence type="ECO:0000313" key="2">
    <source>
        <dbReference type="Proteomes" id="UP001234989"/>
    </source>
</evidence>
<organism evidence="1 2">
    <name type="scientific">Solanum verrucosum</name>
    <dbReference type="NCBI Taxonomy" id="315347"/>
    <lineage>
        <taxon>Eukaryota</taxon>
        <taxon>Viridiplantae</taxon>
        <taxon>Streptophyta</taxon>
        <taxon>Embryophyta</taxon>
        <taxon>Tracheophyta</taxon>
        <taxon>Spermatophyta</taxon>
        <taxon>Magnoliopsida</taxon>
        <taxon>eudicotyledons</taxon>
        <taxon>Gunneridae</taxon>
        <taxon>Pentapetalae</taxon>
        <taxon>asterids</taxon>
        <taxon>lamiids</taxon>
        <taxon>Solanales</taxon>
        <taxon>Solanaceae</taxon>
        <taxon>Solanoideae</taxon>
        <taxon>Solaneae</taxon>
        <taxon>Solanum</taxon>
    </lineage>
</organism>